<feature type="chain" id="PRO_5032410896" evidence="2">
    <location>
        <begin position="23"/>
        <end position="184"/>
    </location>
</feature>
<dbReference type="AlphaFoldDB" id="A0A857JMY9"/>
<evidence type="ECO:0000313" key="3">
    <source>
        <dbReference type="EMBL" id="QHJ12876.1"/>
    </source>
</evidence>
<gene>
    <name evidence="3" type="ORF">FX988_03134</name>
</gene>
<keyword evidence="2" id="KW-0732">Signal</keyword>
<name>A0A857JMY9_9ALTE</name>
<protein>
    <submittedName>
        <fullName evidence="3">Uncharacterized protein</fullName>
    </submittedName>
</protein>
<reference evidence="3 4" key="1">
    <citation type="submission" date="2019-12" db="EMBL/GenBank/DDBJ databases">
        <title>Genome sequencing and assembly of endphytes of Porphyra tenera.</title>
        <authorList>
            <person name="Park J.M."/>
            <person name="Shin R."/>
            <person name="Jo S.H."/>
        </authorList>
    </citation>
    <scope>NUCLEOTIDE SEQUENCE [LARGE SCALE GENOMIC DNA]</scope>
    <source>
        <strain evidence="3 4">GPM4</strain>
    </source>
</reference>
<dbReference type="OrthoDB" id="6386509at2"/>
<dbReference type="KEGG" id="pmes:FX988_03134"/>
<sequence length="184" mass="21588">MKQYYIAFFLAGVFLSNMESFANEKYTSTDNNIEIIEVEGKKPLSLLRKEYKAASFALFETFNDLVEESDMHYICEKKRLPNSRISYKSCQNAFDIRIRDELFKREMSKDGDLMSRLNRAQSSSDMGALEIDRLEEEKSKLIAKLAEENEIFKKALIELSKAKYNYEQEHISQYGSFSKFEEEK</sequence>
<feature type="coiled-coil region" evidence="1">
    <location>
        <begin position="131"/>
        <end position="162"/>
    </location>
</feature>
<evidence type="ECO:0000256" key="1">
    <source>
        <dbReference type="SAM" id="Coils"/>
    </source>
</evidence>
<accession>A0A857JMY9</accession>
<keyword evidence="1" id="KW-0175">Coiled coil</keyword>
<proteinExistence type="predicted"/>
<organism evidence="3 4">
    <name type="scientific">Paraglaciecola mesophila</name>
    <dbReference type="NCBI Taxonomy" id="197222"/>
    <lineage>
        <taxon>Bacteria</taxon>
        <taxon>Pseudomonadati</taxon>
        <taxon>Pseudomonadota</taxon>
        <taxon>Gammaproteobacteria</taxon>
        <taxon>Alteromonadales</taxon>
        <taxon>Alteromonadaceae</taxon>
        <taxon>Paraglaciecola</taxon>
    </lineage>
</organism>
<dbReference type="EMBL" id="CP047656">
    <property type="protein sequence ID" value="QHJ12876.1"/>
    <property type="molecule type" value="Genomic_DNA"/>
</dbReference>
<dbReference type="Proteomes" id="UP000464524">
    <property type="component" value="Chromosome"/>
</dbReference>
<keyword evidence="4" id="KW-1185">Reference proteome</keyword>
<feature type="signal peptide" evidence="2">
    <location>
        <begin position="1"/>
        <end position="22"/>
    </location>
</feature>
<dbReference type="RefSeq" id="WP_160181037.1">
    <property type="nucleotide sequence ID" value="NZ_CP047656.1"/>
</dbReference>
<evidence type="ECO:0000313" key="4">
    <source>
        <dbReference type="Proteomes" id="UP000464524"/>
    </source>
</evidence>
<evidence type="ECO:0000256" key="2">
    <source>
        <dbReference type="SAM" id="SignalP"/>
    </source>
</evidence>